<organism evidence="1">
    <name type="scientific">Anguilla anguilla</name>
    <name type="common">European freshwater eel</name>
    <name type="synonym">Muraena anguilla</name>
    <dbReference type="NCBI Taxonomy" id="7936"/>
    <lineage>
        <taxon>Eukaryota</taxon>
        <taxon>Metazoa</taxon>
        <taxon>Chordata</taxon>
        <taxon>Craniata</taxon>
        <taxon>Vertebrata</taxon>
        <taxon>Euteleostomi</taxon>
        <taxon>Actinopterygii</taxon>
        <taxon>Neopterygii</taxon>
        <taxon>Teleostei</taxon>
        <taxon>Anguilliformes</taxon>
        <taxon>Anguillidae</taxon>
        <taxon>Anguilla</taxon>
    </lineage>
</organism>
<evidence type="ECO:0000313" key="1">
    <source>
        <dbReference type="EMBL" id="JAH07069.1"/>
    </source>
</evidence>
<sequence>MQRHQSFSGETFLLQLTYEALASRLQSFSLRSPLPVMPSYCI</sequence>
<reference evidence="1" key="2">
    <citation type="journal article" date="2015" name="Fish Shellfish Immunol.">
        <title>Early steps in the European eel (Anguilla anguilla)-Vibrio vulnificus interaction in the gills: Role of the RtxA13 toxin.</title>
        <authorList>
            <person name="Callol A."/>
            <person name="Pajuelo D."/>
            <person name="Ebbesson L."/>
            <person name="Teles M."/>
            <person name="MacKenzie S."/>
            <person name="Amaro C."/>
        </authorList>
    </citation>
    <scope>NUCLEOTIDE SEQUENCE</scope>
</reference>
<protein>
    <submittedName>
        <fullName evidence="1">Uncharacterized protein</fullName>
    </submittedName>
</protein>
<dbReference type="EMBL" id="GBXM01101508">
    <property type="protein sequence ID" value="JAH07069.1"/>
    <property type="molecule type" value="Transcribed_RNA"/>
</dbReference>
<accession>A0A0E9PRD4</accession>
<name>A0A0E9PRD4_ANGAN</name>
<dbReference type="AlphaFoldDB" id="A0A0E9PRD4"/>
<proteinExistence type="predicted"/>
<reference evidence="1" key="1">
    <citation type="submission" date="2014-11" db="EMBL/GenBank/DDBJ databases">
        <authorList>
            <person name="Amaro Gonzalez C."/>
        </authorList>
    </citation>
    <scope>NUCLEOTIDE SEQUENCE</scope>
</reference>